<dbReference type="InterPro" id="IPR003691">
    <property type="entry name" value="FluC"/>
</dbReference>
<comment type="catalytic activity">
    <reaction evidence="7">
        <text>fluoride(in) = fluoride(out)</text>
        <dbReference type="Rhea" id="RHEA:76159"/>
        <dbReference type="ChEBI" id="CHEBI:17051"/>
    </reaction>
    <physiologicalReaction direction="left-to-right" evidence="7">
        <dbReference type="Rhea" id="RHEA:76160"/>
    </physiologicalReaction>
</comment>
<evidence type="ECO:0000313" key="9">
    <source>
        <dbReference type="EMBL" id="HIH69615.1"/>
    </source>
</evidence>
<keyword evidence="8" id="KW-0915">Sodium</keyword>
<accession>A0A832RVM6</accession>
<protein>
    <recommendedName>
        <fullName evidence="8">Fluoride-specific ion channel FluC</fullName>
    </recommendedName>
</protein>
<dbReference type="GO" id="GO:0140114">
    <property type="term" value="P:cellular detoxification of fluoride"/>
    <property type="evidence" value="ECO:0007669"/>
    <property type="project" value="UniProtKB-UniRule"/>
</dbReference>
<reference evidence="9" key="1">
    <citation type="journal article" date="2020" name="bioRxiv">
        <title>A rank-normalized archaeal taxonomy based on genome phylogeny resolves widespread incomplete and uneven classifications.</title>
        <authorList>
            <person name="Rinke C."/>
            <person name="Chuvochina M."/>
            <person name="Mussig A.J."/>
            <person name="Chaumeil P.-A."/>
            <person name="Waite D.W."/>
            <person name="Whitman W.B."/>
            <person name="Parks D.H."/>
            <person name="Hugenholtz P."/>
        </authorList>
    </citation>
    <scope>NUCLEOTIDE SEQUENCE</scope>
    <source>
        <strain evidence="9">UBA12518</strain>
    </source>
</reference>
<dbReference type="HAMAP" id="MF_00454">
    <property type="entry name" value="FluC"/>
    <property type="match status" value="1"/>
</dbReference>
<keyword evidence="8" id="KW-0407">Ion channel</keyword>
<evidence type="ECO:0000256" key="3">
    <source>
        <dbReference type="ARBA" id="ARBA00022692"/>
    </source>
</evidence>
<feature type="transmembrane region" description="Helical" evidence="8">
    <location>
        <begin position="6"/>
        <end position="25"/>
    </location>
</feature>
<keyword evidence="4 8" id="KW-1133">Transmembrane helix</keyword>
<dbReference type="AlphaFoldDB" id="A0A832RVM6"/>
<keyword evidence="5 8" id="KW-0472">Membrane</keyword>
<keyword evidence="8" id="KW-0406">Ion transport</keyword>
<gene>
    <name evidence="8 9" type="primary">crcB</name>
    <name evidence="8" type="synonym">fluC</name>
    <name evidence="9" type="ORF">HA299_03205</name>
</gene>
<comment type="subcellular location">
    <subcellularLocation>
        <location evidence="1 8">Cell membrane</location>
        <topology evidence="1 8">Multi-pass membrane protein</topology>
    </subcellularLocation>
</comment>
<dbReference type="PANTHER" id="PTHR28259:SF1">
    <property type="entry name" value="FLUORIDE EXPORT PROTEIN 1-RELATED"/>
    <property type="match status" value="1"/>
</dbReference>
<keyword evidence="8" id="KW-0479">Metal-binding</keyword>
<comment type="similarity">
    <text evidence="6 8">Belongs to the fluoride channel Fluc/FEX (TC 1.A.43) family.</text>
</comment>
<feature type="binding site" evidence="8">
    <location>
        <position position="74"/>
    </location>
    <ligand>
        <name>Na(+)</name>
        <dbReference type="ChEBI" id="CHEBI:29101"/>
        <note>structural</note>
    </ligand>
</feature>
<dbReference type="RefSeq" id="WP_042687397.1">
    <property type="nucleotide sequence ID" value="NZ_DUIH01000011.1"/>
</dbReference>
<evidence type="ECO:0000313" key="10">
    <source>
        <dbReference type="Proteomes" id="UP000600363"/>
    </source>
</evidence>
<evidence type="ECO:0000256" key="6">
    <source>
        <dbReference type="ARBA" id="ARBA00035120"/>
    </source>
</evidence>
<dbReference type="Pfam" id="PF02537">
    <property type="entry name" value="CRCB"/>
    <property type="match status" value="1"/>
</dbReference>
<dbReference type="GO" id="GO:0046872">
    <property type="term" value="F:metal ion binding"/>
    <property type="evidence" value="ECO:0007669"/>
    <property type="project" value="UniProtKB-KW"/>
</dbReference>
<feature type="binding site" evidence="8">
    <location>
        <position position="77"/>
    </location>
    <ligand>
        <name>Na(+)</name>
        <dbReference type="ChEBI" id="CHEBI:29101"/>
        <note>structural</note>
    </ligand>
</feature>
<evidence type="ECO:0000256" key="2">
    <source>
        <dbReference type="ARBA" id="ARBA00022475"/>
    </source>
</evidence>
<sequence length="126" mass="13827">MYQVVLIGLGGFIGAVMRFLLSGWVQSGFGSFPIGTLFVNFTGTLGLSTVMYLSEYGGLFSSDVRMFLTVGIMGAFTTMSTFGYESLRLLEQSEILLFIENIVGTLILVMLAAYLGKMMAVTMWRL</sequence>
<feature type="transmembrane region" description="Helical" evidence="8">
    <location>
        <begin position="96"/>
        <end position="116"/>
    </location>
</feature>
<comment type="caution">
    <text evidence="9">The sequence shown here is derived from an EMBL/GenBank/DDBJ whole genome shotgun (WGS) entry which is preliminary data.</text>
</comment>
<comment type="function">
    <text evidence="8">Fluoride-specific ion channel. Important for reducing fluoride concentration in the cell, thus reducing its toxicity.</text>
</comment>
<evidence type="ECO:0000256" key="7">
    <source>
        <dbReference type="ARBA" id="ARBA00035585"/>
    </source>
</evidence>
<keyword evidence="2 8" id="KW-1003">Cell membrane</keyword>
<feature type="transmembrane region" description="Helical" evidence="8">
    <location>
        <begin position="66"/>
        <end position="84"/>
    </location>
</feature>
<keyword evidence="8" id="KW-0813">Transport</keyword>
<dbReference type="GO" id="GO:0005886">
    <property type="term" value="C:plasma membrane"/>
    <property type="evidence" value="ECO:0007669"/>
    <property type="project" value="UniProtKB-SubCell"/>
</dbReference>
<feature type="transmembrane region" description="Helical" evidence="8">
    <location>
        <begin position="37"/>
        <end position="54"/>
    </location>
</feature>
<organism evidence="9 10">
    <name type="scientific">Methermicoccus shengliensis</name>
    <dbReference type="NCBI Taxonomy" id="660064"/>
    <lineage>
        <taxon>Archaea</taxon>
        <taxon>Methanobacteriati</taxon>
        <taxon>Methanobacteriota</taxon>
        <taxon>Stenosarchaea group</taxon>
        <taxon>Methanomicrobia</taxon>
        <taxon>Methanosarcinales</taxon>
        <taxon>Methermicoccaceae</taxon>
        <taxon>Methermicoccus</taxon>
    </lineage>
</organism>
<dbReference type="GO" id="GO:0062054">
    <property type="term" value="F:fluoride channel activity"/>
    <property type="evidence" value="ECO:0007669"/>
    <property type="project" value="UniProtKB-UniRule"/>
</dbReference>
<dbReference type="NCBIfam" id="TIGR00494">
    <property type="entry name" value="crcB"/>
    <property type="match status" value="1"/>
</dbReference>
<proteinExistence type="inferred from homology"/>
<keyword evidence="3 8" id="KW-0812">Transmembrane</keyword>
<comment type="activity regulation">
    <text evidence="8">Na(+) is not transported, but it plays an essential structural role and its presence is essential for fluoride channel function.</text>
</comment>
<dbReference type="EMBL" id="DUIH01000011">
    <property type="protein sequence ID" value="HIH69615.1"/>
    <property type="molecule type" value="Genomic_DNA"/>
</dbReference>
<evidence type="ECO:0000256" key="4">
    <source>
        <dbReference type="ARBA" id="ARBA00022989"/>
    </source>
</evidence>
<evidence type="ECO:0000256" key="5">
    <source>
        <dbReference type="ARBA" id="ARBA00023136"/>
    </source>
</evidence>
<dbReference type="Proteomes" id="UP000600363">
    <property type="component" value="Unassembled WGS sequence"/>
</dbReference>
<evidence type="ECO:0000256" key="8">
    <source>
        <dbReference type="HAMAP-Rule" id="MF_00454"/>
    </source>
</evidence>
<evidence type="ECO:0000256" key="1">
    <source>
        <dbReference type="ARBA" id="ARBA00004651"/>
    </source>
</evidence>
<dbReference type="PANTHER" id="PTHR28259">
    <property type="entry name" value="FLUORIDE EXPORT PROTEIN 1-RELATED"/>
    <property type="match status" value="1"/>
</dbReference>
<name>A0A832RVM6_9EURY</name>